<dbReference type="GO" id="GO:0036297">
    <property type="term" value="P:interstrand cross-link repair"/>
    <property type="evidence" value="ECO:0007669"/>
    <property type="project" value="TreeGrafter"/>
</dbReference>
<reference evidence="17" key="1">
    <citation type="submission" date="2015-03" db="EMBL/GenBank/DDBJ databases">
        <title>Wuchereria bancrofti Genome Sequencing Papua New Guinea Strain.</title>
        <authorList>
            <person name="Small S.T."/>
            <person name="Serre D."/>
            <person name="Zimmerman P.A."/>
        </authorList>
    </citation>
    <scope>NUCLEOTIDE SEQUENCE [LARGE SCALE GENOMIC DNA]</scope>
    <source>
        <strain evidence="17">pt0022</strain>
    </source>
</reference>
<dbReference type="Pfam" id="PF07522">
    <property type="entry name" value="DRMBL"/>
    <property type="match status" value="1"/>
</dbReference>
<dbReference type="GO" id="GO:0035312">
    <property type="term" value="F:5'-3' DNA exonuclease activity"/>
    <property type="evidence" value="ECO:0007669"/>
    <property type="project" value="TreeGrafter"/>
</dbReference>
<evidence type="ECO:0000256" key="9">
    <source>
        <dbReference type="ARBA" id="ARBA00022801"/>
    </source>
</evidence>
<dbReference type="SUPFAM" id="SSF56281">
    <property type="entry name" value="Metallo-hydrolase/oxidoreductase"/>
    <property type="match status" value="1"/>
</dbReference>
<evidence type="ECO:0000256" key="13">
    <source>
        <dbReference type="ARBA" id="ARBA00039555"/>
    </source>
</evidence>
<feature type="domain" description="DNA repair metallo-beta-lactamase" evidence="16">
    <location>
        <begin position="281"/>
        <end position="310"/>
    </location>
</feature>
<evidence type="ECO:0000259" key="16">
    <source>
        <dbReference type="Pfam" id="PF07522"/>
    </source>
</evidence>
<evidence type="ECO:0000313" key="17">
    <source>
        <dbReference type="Proteomes" id="UP000093561"/>
    </source>
</evidence>
<evidence type="ECO:0000256" key="12">
    <source>
        <dbReference type="ARBA" id="ARBA00023242"/>
    </source>
</evidence>
<dbReference type="EC" id="3.5.2.6" evidence="5"/>
<keyword evidence="12" id="KW-0539">Nucleus</keyword>
<keyword evidence="8" id="KW-0227">DNA damage</keyword>
<protein>
    <recommendedName>
        <fullName evidence="13">5' exonuclease Apollo</fullName>
        <ecNumber evidence="5">3.5.2.6</ecNumber>
    </recommendedName>
    <alternativeName>
        <fullName evidence="14">DNA cross-link repair 1B protein</fullName>
    </alternativeName>
    <alternativeName>
        <fullName evidence="15">SNM1 homolog B</fullName>
    </alternativeName>
</protein>
<evidence type="ECO:0000256" key="10">
    <source>
        <dbReference type="ARBA" id="ARBA00022895"/>
    </source>
</evidence>
<evidence type="ECO:0000256" key="3">
    <source>
        <dbReference type="ARBA" id="ARBA00004574"/>
    </source>
</evidence>
<keyword evidence="7" id="KW-0540">Nuclease</keyword>
<dbReference type="WBParaSite" id="mrna-Wban_07470">
    <property type="protein sequence ID" value="mrna-Wban_07470"/>
    <property type="gene ID" value="Wban_07470"/>
</dbReference>
<evidence type="ECO:0000256" key="2">
    <source>
        <dbReference type="ARBA" id="ARBA00004123"/>
    </source>
</evidence>
<proteinExistence type="inferred from homology"/>
<dbReference type="GO" id="GO:0000723">
    <property type="term" value="P:telomere maintenance"/>
    <property type="evidence" value="ECO:0007669"/>
    <property type="project" value="TreeGrafter"/>
</dbReference>
<evidence type="ECO:0000256" key="6">
    <source>
        <dbReference type="ARBA" id="ARBA00022454"/>
    </source>
</evidence>
<dbReference type="Gene3D" id="3.60.15.10">
    <property type="entry name" value="Ribonuclease Z/Hydroxyacylglutathione hydrolase-like"/>
    <property type="match status" value="1"/>
</dbReference>
<comment type="catalytic activity">
    <reaction evidence="1">
        <text>a beta-lactam + H2O = a substituted beta-amino acid</text>
        <dbReference type="Rhea" id="RHEA:20401"/>
        <dbReference type="ChEBI" id="CHEBI:15377"/>
        <dbReference type="ChEBI" id="CHEBI:35627"/>
        <dbReference type="ChEBI" id="CHEBI:140347"/>
        <dbReference type="EC" id="3.5.2.6"/>
    </reaction>
</comment>
<dbReference type="InterPro" id="IPR011084">
    <property type="entry name" value="DRMBL"/>
</dbReference>
<keyword evidence="10" id="KW-0779">Telomere</keyword>
<dbReference type="InterPro" id="IPR036866">
    <property type="entry name" value="RibonucZ/Hydroxyglut_hydro"/>
</dbReference>
<keyword evidence="9" id="KW-0378">Hydrolase</keyword>
<sequence>MIISTEPEGLIIDNFIAIDVFGTNPDVKYFFLSSAHSRQCRKLTSEWQRNRICCSPITAKLLSVISSRRKEYKISDKWIRPLDLNVWHKMERFRVMLVDANHAPGSVMLIIESEHHNTLRRILYTGFFRADARFYQNVIGLSALQEKKFDLICTDSSYADFTDEEFPNRRSSAKEAAKLLRILKYNDVSSVAIPVPIIGCESLLVNISRQLKCKIWLHPERFKIASILGIKDYFSETKEDTYIWTCSQRESQEVLSTTDSHIIKVSMEPNVMPLNSEREHLIKYSDHCSSAELRSFLSLLSFDRVISTPNKLSLFMVDKLQNLSLTKTKTMLYCEEEDYDNPEQLLFDPFSFSWRVGLAFDYSFSNFCDRISIAENLQSDEIMEEMLLEKNHDDNFISEQHLEMNISNTDLLFVLSDNWNSNSTSKAYSFRKSFTSFIHNILNGNENENDFNGIDDMEYTEGNDSQEIEISSQNTCENTESNIFDTKMAMKILEEQYDVSSLLDFLANTFYAKNANDNSIENMGFLSSMNISKIFNNFDLFEKYQKKNIGAMSVGIMNHSYDVEKNIHYDFSNAPLLPDVINEFLD</sequence>
<dbReference type="PANTHER" id="PTHR23240:SF26">
    <property type="entry name" value="5' EXONUCLEASE APOLLO"/>
    <property type="match status" value="1"/>
</dbReference>
<organism evidence="17 18">
    <name type="scientific">Wuchereria bancrofti</name>
    <dbReference type="NCBI Taxonomy" id="6293"/>
    <lineage>
        <taxon>Eukaryota</taxon>
        <taxon>Metazoa</taxon>
        <taxon>Ecdysozoa</taxon>
        <taxon>Nematoda</taxon>
        <taxon>Chromadorea</taxon>
        <taxon>Rhabditida</taxon>
        <taxon>Spirurina</taxon>
        <taxon>Spiruromorpha</taxon>
        <taxon>Filarioidea</taxon>
        <taxon>Onchocercidae</taxon>
        <taxon>Wuchereria</taxon>
    </lineage>
</organism>
<keyword evidence="11" id="KW-0234">DNA repair</keyword>
<dbReference type="GO" id="GO:0000781">
    <property type="term" value="C:chromosome, telomeric region"/>
    <property type="evidence" value="ECO:0007669"/>
    <property type="project" value="UniProtKB-SubCell"/>
</dbReference>
<reference evidence="17" key="2">
    <citation type="journal article" date="2016" name="Mol. Ecol.">
        <title>Population genomics of the filarial nematode parasite Wuchereria bancrofti from mosquitoes.</title>
        <authorList>
            <person name="Small S.T."/>
            <person name="Reimer L.J."/>
            <person name="Tisch D.J."/>
            <person name="King C.L."/>
            <person name="Christensen B.M."/>
            <person name="Siba P.M."/>
            <person name="Kazura J.W."/>
            <person name="Serre D."/>
            <person name="Zimmerman P.A."/>
        </authorList>
    </citation>
    <scope>NUCLEOTIDE SEQUENCE</scope>
    <source>
        <strain evidence="17">pt0022</strain>
    </source>
</reference>
<dbReference type="AlphaFoldDB" id="A0AAF5PYK3"/>
<reference evidence="18" key="3">
    <citation type="submission" date="2024-02" db="UniProtKB">
        <authorList>
            <consortium name="WormBaseParasite"/>
        </authorList>
    </citation>
    <scope>IDENTIFICATION</scope>
    <source>
        <strain evidence="18">pt0022</strain>
    </source>
</reference>
<evidence type="ECO:0000256" key="11">
    <source>
        <dbReference type="ARBA" id="ARBA00023204"/>
    </source>
</evidence>
<evidence type="ECO:0000256" key="8">
    <source>
        <dbReference type="ARBA" id="ARBA00022763"/>
    </source>
</evidence>
<evidence type="ECO:0000256" key="1">
    <source>
        <dbReference type="ARBA" id="ARBA00001526"/>
    </source>
</evidence>
<evidence type="ECO:0000256" key="4">
    <source>
        <dbReference type="ARBA" id="ARBA00010304"/>
    </source>
</evidence>
<name>A0AAF5PYK3_WUCBA</name>
<evidence type="ECO:0000256" key="7">
    <source>
        <dbReference type="ARBA" id="ARBA00022722"/>
    </source>
</evidence>
<dbReference type="GO" id="GO:0008800">
    <property type="term" value="F:beta-lactamase activity"/>
    <property type="evidence" value="ECO:0007669"/>
    <property type="project" value="UniProtKB-EC"/>
</dbReference>
<evidence type="ECO:0000256" key="5">
    <source>
        <dbReference type="ARBA" id="ARBA00012865"/>
    </source>
</evidence>
<dbReference type="Gene3D" id="3.40.50.12650">
    <property type="match status" value="1"/>
</dbReference>
<accession>A0AAF5PYK3</accession>
<dbReference type="GO" id="GO:0005634">
    <property type="term" value="C:nucleus"/>
    <property type="evidence" value="ECO:0007669"/>
    <property type="project" value="UniProtKB-SubCell"/>
</dbReference>
<comment type="similarity">
    <text evidence="4">Belongs to the DNA repair metallo-beta-lactamase (DRMBL) family.</text>
</comment>
<evidence type="ECO:0000313" key="18">
    <source>
        <dbReference type="WBParaSite" id="mrna-Wban_07470"/>
    </source>
</evidence>
<dbReference type="Proteomes" id="UP000093561">
    <property type="component" value="Unassembled WGS sequence"/>
</dbReference>
<dbReference type="GO" id="GO:0006303">
    <property type="term" value="P:double-strand break repair via nonhomologous end joining"/>
    <property type="evidence" value="ECO:0007669"/>
    <property type="project" value="TreeGrafter"/>
</dbReference>
<dbReference type="GO" id="GO:0003684">
    <property type="term" value="F:damaged DNA binding"/>
    <property type="evidence" value="ECO:0007669"/>
    <property type="project" value="TreeGrafter"/>
</dbReference>
<keyword evidence="6" id="KW-0158">Chromosome</keyword>
<dbReference type="PANTHER" id="PTHR23240">
    <property type="entry name" value="DNA CROSS-LINK REPAIR PROTEIN PSO2/SNM1-RELATED"/>
    <property type="match status" value="1"/>
</dbReference>
<comment type="subcellular location">
    <subcellularLocation>
        <location evidence="3">Chromosome</location>
        <location evidence="3">Telomere</location>
    </subcellularLocation>
    <subcellularLocation>
        <location evidence="2">Nucleus</location>
    </subcellularLocation>
</comment>
<evidence type="ECO:0000256" key="14">
    <source>
        <dbReference type="ARBA" id="ARBA00041693"/>
    </source>
</evidence>
<evidence type="ECO:0000256" key="15">
    <source>
        <dbReference type="ARBA" id="ARBA00042738"/>
    </source>
</evidence>